<evidence type="ECO:0000313" key="9">
    <source>
        <dbReference type="Proteomes" id="UP000239865"/>
    </source>
</evidence>
<reference evidence="8 9" key="1">
    <citation type="submission" date="2016-08" db="EMBL/GenBank/DDBJ databases">
        <authorList>
            <person name="Seilhamer J.J."/>
        </authorList>
    </citation>
    <scope>NUCLEOTIDE SEQUENCE [LARGE SCALE GENOMIC DNA]</scope>
    <source>
        <strain evidence="8 9">CFBP4644</strain>
    </source>
</reference>
<feature type="transmembrane region" description="Helical" evidence="6">
    <location>
        <begin position="68"/>
        <end position="94"/>
    </location>
</feature>
<evidence type="ECO:0000256" key="3">
    <source>
        <dbReference type="ARBA" id="ARBA00022692"/>
    </source>
</evidence>
<dbReference type="PANTHER" id="PTHR38459:SF1">
    <property type="entry name" value="PROPHAGE BACTOPRENOL-LINKED GLUCOSE TRANSLOCASE HOMOLOG"/>
    <property type="match status" value="1"/>
</dbReference>
<feature type="domain" description="GtrA/DPMS transmembrane" evidence="7">
    <location>
        <begin position="9"/>
        <end position="128"/>
    </location>
</feature>
<dbReference type="Pfam" id="PF04138">
    <property type="entry name" value="GtrA_DPMS_TM"/>
    <property type="match status" value="1"/>
</dbReference>
<evidence type="ECO:0000256" key="4">
    <source>
        <dbReference type="ARBA" id="ARBA00022989"/>
    </source>
</evidence>
<comment type="similarity">
    <text evidence="2">Belongs to the GtrA family.</text>
</comment>
<dbReference type="EMBL" id="MDEH01000001">
    <property type="protein sequence ID" value="PPU74902.1"/>
    <property type="molecule type" value="Genomic_DNA"/>
</dbReference>
<keyword evidence="3 6" id="KW-0812">Transmembrane</keyword>
<accession>A0A2S7DM83</accession>
<dbReference type="PANTHER" id="PTHR38459">
    <property type="entry name" value="PROPHAGE BACTOPRENOL-LINKED GLUCOSE TRANSLOCASE HOMOLOG"/>
    <property type="match status" value="1"/>
</dbReference>
<dbReference type="GO" id="GO:0000271">
    <property type="term" value="P:polysaccharide biosynthetic process"/>
    <property type="evidence" value="ECO:0007669"/>
    <property type="project" value="InterPro"/>
</dbReference>
<dbReference type="RefSeq" id="WP_104585096.1">
    <property type="nucleotide sequence ID" value="NZ_JAJGQH010000002.1"/>
</dbReference>
<protein>
    <recommendedName>
        <fullName evidence="7">GtrA/DPMS transmembrane domain-containing protein</fullName>
    </recommendedName>
</protein>
<dbReference type="InterPro" id="IPR051401">
    <property type="entry name" value="GtrA_CellWall_Glycosyl"/>
</dbReference>
<proteinExistence type="inferred from homology"/>
<keyword evidence="4 6" id="KW-1133">Transmembrane helix</keyword>
<keyword evidence="5 6" id="KW-0472">Membrane</keyword>
<sequence>MISRQFLLFLIAGSIAAAVNFGSRLVFSGWMRYVPAIILAYCLGMITAFILNKVLVFQKAQNDLSHQMTWFLIVNLAAVLQTIMISLALSRWLLPALQINFYNETVAHAFGVAVPVITSYFGHKYFSFSSNHRGEN</sequence>
<gene>
    <name evidence="8" type="ORF">XmelCFBP4644_03065</name>
</gene>
<dbReference type="GO" id="GO:0005886">
    <property type="term" value="C:plasma membrane"/>
    <property type="evidence" value="ECO:0007669"/>
    <property type="project" value="TreeGrafter"/>
</dbReference>
<dbReference type="AlphaFoldDB" id="A0A2S7DM83"/>
<comment type="caution">
    <text evidence="8">The sequence shown here is derived from an EMBL/GenBank/DDBJ whole genome shotgun (WGS) entry which is preliminary data.</text>
</comment>
<evidence type="ECO:0000256" key="2">
    <source>
        <dbReference type="ARBA" id="ARBA00009399"/>
    </source>
</evidence>
<organism evidence="8 9">
    <name type="scientific">Xanthomonas melonis</name>
    <dbReference type="NCBI Taxonomy" id="56456"/>
    <lineage>
        <taxon>Bacteria</taxon>
        <taxon>Pseudomonadati</taxon>
        <taxon>Pseudomonadota</taxon>
        <taxon>Gammaproteobacteria</taxon>
        <taxon>Lysobacterales</taxon>
        <taxon>Lysobacteraceae</taxon>
        <taxon>Xanthomonas</taxon>
    </lineage>
</organism>
<evidence type="ECO:0000313" key="8">
    <source>
        <dbReference type="EMBL" id="PPU74902.1"/>
    </source>
</evidence>
<comment type="subcellular location">
    <subcellularLocation>
        <location evidence="1">Membrane</location>
        <topology evidence="1">Multi-pass membrane protein</topology>
    </subcellularLocation>
</comment>
<evidence type="ECO:0000256" key="1">
    <source>
        <dbReference type="ARBA" id="ARBA00004141"/>
    </source>
</evidence>
<evidence type="ECO:0000259" key="7">
    <source>
        <dbReference type="Pfam" id="PF04138"/>
    </source>
</evidence>
<feature type="transmembrane region" description="Helical" evidence="6">
    <location>
        <begin position="106"/>
        <end position="123"/>
    </location>
</feature>
<name>A0A2S7DM83_9XANT</name>
<evidence type="ECO:0000256" key="6">
    <source>
        <dbReference type="SAM" id="Phobius"/>
    </source>
</evidence>
<dbReference type="OrthoDB" id="7060875at2"/>
<dbReference type="InterPro" id="IPR007267">
    <property type="entry name" value="GtrA_DPMS_TM"/>
</dbReference>
<dbReference type="Proteomes" id="UP000239865">
    <property type="component" value="Unassembled WGS sequence"/>
</dbReference>
<feature type="transmembrane region" description="Helical" evidence="6">
    <location>
        <begin position="34"/>
        <end position="56"/>
    </location>
</feature>
<evidence type="ECO:0000256" key="5">
    <source>
        <dbReference type="ARBA" id="ARBA00023136"/>
    </source>
</evidence>